<dbReference type="HOGENOM" id="CLU_011572_0_1_11"/>
<dbReference type="OrthoDB" id="9813301at2"/>
<keyword evidence="2" id="KW-1133">Transmembrane helix</keyword>
<proteinExistence type="predicted"/>
<sequence>MQEVTVADDEQVQATQPDGTRRRRHLAWFGGAGVLAVAAIGYVGACYHYKDTIAGGTTVAGRSIGGMTMEQASRQVSGLPGPGAQQQATVTADGQKFAFEPSSAWKPDVARTLDGVTGFSLSPARLIHHISGDGGAATPRYTVDEAALARLVKGSAGTSIKGAPTQGKVKFINGEVVVVEGAPGKSVDEKAVAKDVAEHWPGTTAYTTKLVDKQADATQDAVTAFAAGDAKKAMSEPLQVKANGETVTMKPSDVSEVISSDTDAHGKPSIKVDADALLAHVLERSTDMQNDIATDAKVVWKDGKPSVQPGKAGQQIDASKVQSVVAAALTGNHVANLPMKPMQPQVTEKDIDVSSLPTTSMAHFESKLPGGAENAARTHNIETALATLNGMVVRPGEQFSLLRALGYSLTKEKGYVEAGTLQGGIHVDGMGGGVSQVSTVLYNTAFFAGVQLDEHTPHDVYIDRYPMGREATLWNPGVDNTWTNDTGHLILIKAGTSGNKVVMDFYGTRQYDVSTKTGPKTDVVQPKQRTVKNVKGCENSVGNGTPGFQVDVWRTLKKGSNVVRTDKIHTKYQPDDIITCVGSS</sequence>
<evidence type="ECO:0000313" key="4">
    <source>
        <dbReference type="Proteomes" id="UP000027986"/>
    </source>
</evidence>
<dbReference type="AlphaFoldDB" id="A0A075JJS9"/>
<gene>
    <name evidence="3" type="ORF">HX89_04310</name>
</gene>
<dbReference type="InterPro" id="IPR052913">
    <property type="entry name" value="Glycopeptide_resist_protein"/>
</dbReference>
<dbReference type="PANTHER" id="PTHR35788">
    <property type="entry name" value="EXPORTED PROTEIN-RELATED"/>
    <property type="match status" value="1"/>
</dbReference>
<dbReference type="Pfam" id="PF04294">
    <property type="entry name" value="VanW"/>
    <property type="match status" value="1"/>
</dbReference>
<feature type="compositionally biased region" description="Acidic residues" evidence="1">
    <location>
        <begin position="1"/>
        <end position="11"/>
    </location>
</feature>
<protein>
    <submittedName>
        <fullName evidence="3">Uncharacterized protein</fullName>
    </submittedName>
</protein>
<evidence type="ECO:0000256" key="2">
    <source>
        <dbReference type="SAM" id="Phobius"/>
    </source>
</evidence>
<dbReference type="PANTHER" id="PTHR35788:SF1">
    <property type="entry name" value="EXPORTED PROTEIN"/>
    <property type="match status" value="1"/>
</dbReference>
<reference evidence="3 4" key="1">
    <citation type="submission" date="2014-07" db="EMBL/GenBank/DDBJ databases">
        <title>Genome Sequencing of Dermacoccus nishinomiyaensis.</title>
        <authorList>
            <person name="Hong K.W."/>
            <person name="Chan K.G."/>
        </authorList>
    </citation>
    <scope>NUCLEOTIDE SEQUENCE [LARGE SCALE GENOMIC DNA]</scope>
    <source>
        <strain evidence="3 4">M25</strain>
    </source>
</reference>
<dbReference type="GeneID" id="41840421"/>
<feature type="region of interest" description="Disordered" evidence="1">
    <location>
        <begin position="1"/>
        <end position="21"/>
    </location>
</feature>
<organism evidence="3 4">
    <name type="scientific">Dermacoccus nishinomiyaensis</name>
    <dbReference type="NCBI Taxonomy" id="1274"/>
    <lineage>
        <taxon>Bacteria</taxon>
        <taxon>Bacillati</taxon>
        <taxon>Actinomycetota</taxon>
        <taxon>Actinomycetes</taxon>
        <taxon>Micrococcales</taxon>
        <taxon>Dermacoccaceae</taxon>
        <taxon>Dermacoccus</taxon>
    </lineage>
</organism>
<dbReference type="eggNOG" id="COG2720">
    <property type="taxonomic scope" value="Bacteria"/>
</dbReference>
<keyword evidence="4" id="KW-1185">Reference proteome</keyword>
<keyword evidence="2" id="KW-0812">Transmembrane</keyword>
<evidence type="ECO:0000313" key="3">
    <source>
        <dbReference type="EMBL" id="AIF40303.1"/>
    </source>
</evidence>
<name>A0A075JJS9_9MICO</name>
<evidence type="ECO:0000256" key="1">
    <source>
        <dbReference type="SAM" id="MobiDB-lite"/>
    </source>
</evidence>
<dbReference type="InterPro" id="IPR007391">
    <property type="entry name" value="Vancomycin_resist_VanW"/>
</dbReference>
<accession>A0A075JJS9</accession>
<dbReference type="KEGG" id="dni:HX89_04310"/>
<keyword evidence="2" id="KW-0472">Membrane</keyword>
<dbReference type="EMBL" id="CP008889">
    <property type="protein sequence ID" value="AIF40303.1"/>
    <property type="molecule type" value="Genomic_DNA"/>
</dbReference>
<dbReference type="Proteomes" id="UP000027986">
    <property type="component" value="Chromosome"/>
</dbReference>
<feature type="transmembrane region" description="Helical" evidence="2">
    <location>
        <begin position="26"/>
        <end position="45"/>
    </location>
</feature>
<dbReference type="RefSeq" id="WP_038567231.1">
    <property type="nucleotide sequence ID" value="NZ_CP008889.1"/>
</dbReference>